<keyword evidence="9" id="KW-1185">Reference proteome</keyword>
<evidence type="ECO:0000256" key="2">
    <source>
        <dbReference type="ARBA" id="ARBA00012438"/>
    </source>
</evidence>
<dbReference type="PRINTS" id="PR00344">
    <property type="entry name" value="BCTRLSENSOR"/>
</dbReference>
<dbReference type="PANTHER" id="PTHR43065">
    <property type="entry name" value="SENSOR HISTIDINE KINASE"/>
    <property type="match status" value="1"/>
</dbReference>
<dbReference type="SMART" id="SM00388">
    <property type="entry name" value="HisKA"/>
    <property type="match status" value="1"/>
</dbReference>
<dbReference type="OrthoDB" id="9806995at2"/>
<evidence type="ECO:0000256" key="6">
    <source>
        <dbReference type="SAM" id="SignalP"/>
    </source>
</evidence>
<dbReference type="PANTHER" id="PTHR43065:SF42">
    <property type="entry name" value="TWO-COMPONENT SENSOR PPRA"/>
    <property type="match status" value="1"/>
</dbReference>
<dbReference type="Pfam" id="PF13424">
    <property type="entry name" value="TPR_12"/>
    <property type="match status" value="1"/>
</dbReference>
<dbReference type="InterPro" id="IPR004358">
    <property type="entry name" value="Sig_transdc_His_kin-like_C"/>
</dbReference>
<dbReference type="Gene3D" id="3.30.565.10">
    <property type="entry name" value="Histidine kinase-like ATPase, C-terminal domain"/>
    <property type="match status" value="1"/>
</dbReference>
<dbReference type="SUPFAM" id="SSF48452">
    <property type="entry name" value="TPR-like"/>
    <property type="match status" value="2"/>
</dbReference>
<evidence type="ECO:0000313" key="9">
    <source>
        <dbReference type="Proteomes" id="UP000283523"/>
    </source>
</evidence>
<dbReference type="EC" id="2.7.13.3" evidence="2"/>
<dbReference type="InterPro" id="IPR005467">
    <property type="entry name" value="His_kinase_dom"/>
</dbReference>
<reference evidence="8 9" key="1">
    <citation type="submission" date="2018-08" db="EMBL/GenBank/DDBJ databases">
        <title>Fibrisoma montanum sp. nov., isolated from Danxia mountain soil.</title>
        <authorList>
            <person name="Huang Y."/>
        </authorList>
    </citation>
    <scope>NUCLEOTIDE SEQUENCE [LARGE SCALE GENOMIC DNA]</scope>
    <source>
        <strain evidence="8 9">HYT19</strain>
    </source>
</reference>
<evidence type="ECO:0000256" key="4">
    <source>
        <dbReference type="PROSITE-ProRule" id="PRU00339"/>
    </source>
</evidence>
<dbReference type="InterPro" id="IPR019734">
    <property type="entry name" value="TPR_rpt"/>
</dbReference>
<accession>A0A418M3Q9</accession>
<gene>
    <name evidence="8" type="ORF">DYU11_20635</name>
</gene>
<feature type="repeat" description="TPR" evidence="4">
    <location>
        <begin position="199"/>
        <end position="232"/>
    </location>
</feature>
<name>A0A418M3Q9_9BACT</name>
<dbReference type="Gene3D" id="1.25.40.10">
    <property type="entry name" value="Tetratricopeptide repeat domain"/>
    <property type="match status" value="3"/>
</dbReference>
<comment type="caution">
    <text evidence="8">The sequence shown here is derived from an EMBL/GenBank/DDBJ whole genome shotgun (WGS) entry which is preliminary data.</text>
</comment>
<evidence type="ECO:0000259" key="7">
    <source>
        <dbReference type="PROSITE" id="PS50109"/>
    </source>
</evidence>
<dbReference type="Pfam" id="PF02518">
    <property type="entry name" value="HATPase_c"/>
    <property type="match status" value="1"/>
</dbReference>
<dbReference type="InterPro" id="IPR003661">
    <property type="entry name" value="HisK_dim/P_dom"/>
</dbReference>
<dbReference type="RefSeq" id="WP_119669624.1">
    <property type="nucleotide sequence ID" value="NZ_QXED01000006.1"/>
</dbReference>
<feature type="domain" description="Histidine kinase" evidence="7">
    <location>
        <begin position="506"/>
        <end position="747"/>
    </location>
</feature>
<dbReference type="SMART" id="SM00028">
    <property type="entry name" value="TPR"/>
    <property type="match status" value="7"/>
</dbReference>
<keyword evidence="3" id="KW-0597">Phosphoprotein</keyword>
<evidence type="ECO:0000256" key="3">
    <source>
        <dbReference type="ARBA" id="ARBA00022553"/>
    </source>
</evidence>
<dbReference type="Pfam" id="PF00512">
    <property type="entry name" value="HisKA"/>
    <property type="match status" value="1"/>
</dbReference>
<feature type="repeat" description="TPR" evidence="4">
    <location>
        <begin position="159"/>
        <end position="192"/>
    </location>
</feature>
<evidence type="ECO:0000256" key="5">
    <source>
        <dbReference type="SAM" id="Coils"/>
    </source>
</evidence>
<dbReference type="CDD" id="cd00082">
    <property type="entry name" value="HisKA"/>
    <property type="match status" value="1"/>
</dbReference>
<sequence>MKLIATVLFLSLGGGFTWAQTAKLDSLDRLIKRATTDTGRINLLNRKVYILSGNDIDAAIKLGKTVIADAKQLEYAQGQIKALTRLANNYSMKGDFTAAKENLLKAEQLLLSLDEQALLSDVYSGYGMMYGMRSKYDSSIFFLDKAIQIGQAINHASLSSYYQNIAIAYQMQSNYSRALTYQQKAMAIAEQTNNASSLAYVLTNMGITYKALRDYGRAQQSFFRAVKAAQTAGIKNVELYAYSNLATLFDTKQEYDLAYRYAIKSAELGKQQGDQGIEAASMSKAAHSMALRTSVARAERFAKAQALAEQAIAVAGLARQPLITYQVHSVMGTLLKMRGDCKAAIPYFEKGFQVLSDSDIYDEQIEASYQSLSDCYEKSGNYRQALLADRKASAIGDSIRNKENIRKTTELTLNYEFDKKQQLERTERLKEAAIANTRQVGLGGGLVLTLLLAGVAYNAYRSKQKANRLLEQQKEEIQRTLTELRTTQTQLIQREKMASLGELTAGIAHEIQNPLNFVNNFAELGAELIEELEQEQQNPERDAQLEQELLGDIRQNLQKIVHHGKRADGIVKSMLEHSRVSTGQKEPTDLNALADEYLRLAYHGLRAKDKLYNATLVTSFDPSLGKIQAVPQDLGRVLLNLLTNAFYATQEKAKQSIAGYQPQVWVSTHAANGNVELRVKDNGTGIPESILTKIYQPFFTTKPTGEGTGLGLSLSYDIITKGHNGEMAVQTEANQFTEMIVRLPIQA</sequence>
<dbReference type="InterPro" id="IPR036890">
    <property type="entry name" value="HATPase_C_sf"/>
</dbReference>
<evidence type="ECO:0000256" key="1">
    <source>
        <dbReference type="ARBA" id="ARBA00000085"/>
    </source>
</evidence>
<dbReference type="SUPFAM" id="SSF47384">
    <property type="entry name" value="Homodimeric domain of signal transducing histidine kinase"/>
    <property type="match status" value="1"/>
</dbReference>
<dbReference type="SUPFAM" id="SSF55874">
    <property type="entry name" value="ATPase domain of HSP90 chaperone/DNA topoisomerase II/histidine kinase"/>
    <property type="match status" value="1"/>
</dbReference>
<dbReference type="InterPro" id="IPR036097">
    <property type="entry name" value="HisK_dim/P_sf"/>
</dbReference>
<dbReference type="EMBL" id="QXED01000006">
    <property type="protein sequence ID" value="RIV20456.1"/>
    <property type="molecule type" value="Genomic_DNA"/>
</dbReference>
<feature type="chain" id="PRO_5019516228" description="histidine kinase" evidence="6">
    <location>
        <begin position="20"/>
        <end position="747"/>
    </location>
</feature>
<dbReference type="GO" id="GO:0000155">
    <property type="term" value="F:phosphorelay sensor kinase activity"/>
    <property type="evidence" value="ECO:0007669"/>
    <property type="project" value="InterPro"/>
</dbReference>
<dbReference type="PROSITE" id="PS50005">
    <property type="entry name" value="TPR"/>
    <property type="match status" value="2"/>
</dbReference>
<dbReference type="Proteomes" id="UP000283523">
    <property type="component" value="Unassembled WGS sequence"/>
</dbReference>
<dbReference type="SMART" id="SM00387">
    <property type="entry name" value="HATPase_c"/>
    <property type="match status" value="1"/>
</dbReference>
<keyword evidence="4" id="KW-0802">TPR repeat</keyword>
<proteinExistence type="predicted"/>
<evidence type="ECO:0000313" key="8">
    <source>
        <dbReference type="EMBL" id="RIV20456.1"/>
    </source>
</evidence>
<protein>
    <recommendedName>
        <fullName evidence="2">histidine kinase</fullName>
        <ecNumber evidence="2">2.7.13.3</ecNumber>
    </recommendedName>
</protein>
<feature type="signal peptide" evidence="6">
    <location>
        <begin position="1"/>
        <end position="19"/>
    </location>
</feature>
<keyword evidence="5" id="KW-0175">Coiled coil</keyword>
<feature type="coiled-coil region" evidence="5">
    <location>
        <begin position="460"/>
        <end position="490"/>
    </location>
</feature>
<keyword evidence="6" id="KW-0732">Signal</keyword>
<dbReference type="AlphaFoldDB" id="A0A418M3Q9"/>
<comment type="catalytic activity">
    <reaction evidence="1">
        <text>ATP + protein L-histidine = ADP + protein N-phospho-L-histidine.</text>
        <dbReference type="EC" id="2.7.13.3"/>
    </reaction>
</comment>
<organism evidence="8 9">
    <name type="scientific">Fibrisoma montanum</name>
    <dbReference type="NCBI Taxonomy" id="2305895"/>
    <lineage>
        <taxon>Bacteria</taxon>
        <taxon>Pseudomonadati</taxon>
        <taxon>Bacteroidota</taxon>
        <taxon>Cytophagia</taxon>
        <taxon>Cytophagales</taxon>
        <taxon>Spirosomataceae</taxon>
        <taxon>Fibrisoma</taxon>
    </lineage>
</organism>
<dbReference type="InterPro" id="IPR011990">
    <property type="entry name" value="TPR-like_helical_dom_sf"/>
</dbReference>
<dbReference type="PROSITE" id="PS50109">
    <property type="entry name" value="HIS_KIN"/>
    <property type="match status" value="1"/>
</dbReference>
<dbReference type="Gene3D" id="1.10.287.130">
    <property type="match status" value="1"/>
</dbReference>
<dbReference type="InterPro" id="IPR003594">
    <property type="entry name" value="HATPase_dom"/>
</dbReference>